<dbReference type="Pfam" id="PF09709">
    <property type="entry name" value="Cas_Csd1"/>
    <property type="match status" value="1"/>
</dbReference>
<name>A0A1H0X1F1_9ACTN</name>
<dbReference type="Proteomes" id="UP000199497">
    <property type="component" value="Unassembled WGS sequence"/>
</dbReference>
<gene>
    <name evidence="2" type="ORF">SAMN04487905_12143</name>
</gene>
<evidence type="ECO:0000256" key="1">
    <source>
        <dbReference type="SAM" id="MobiDB-lite"/>
    </source>
</evidence>
<dbReference type="NCBIfam" id="TIGR01863">
    <property type="entry name" value="cas_Csd1"/>
    <property type="match status" value="1"/>
</dbReference>
<organism evidence="2 3">
    <name type="scientific">Actinopolyspora xinjiangensis</name>
    <dbReference type="NCBI Taxonomy" id="405564"/>
    <lineage>
        <taxon>Bacteria</taxon>
        <taxon>Bacillati</taxon>
        <taxon>Actinomycetota</taxon>
        <taxon>Actinomycetes</taxon>
        <taxon>Actinopolysporales</taxon>
        <taxon>Actinopolysporaceae</taxon>
        <taxon>Actinopolyspora</taxon>
    </lineage>
</organism>
<feature type="region of interest" description="Disordered" evidence="1">
    <location>
        <begin position="572"/>
        <end position="594"/>
    </location>
</feature>
<evidence type="ECO:0000313" key="3">
    <source>
        <dbReference type="Proteomes" id="UP000199497"/>
    </source>
</evidence>
<dbReference type="EMBL" id="FNJR01000021">
    <property type="protein sequence ID" value="SDP96777.1"/>
    <property type="molecule type" value="Genomic_DNA"/>
</dbReference>
<dbReference type="AlphaFoldDB" id="A0A1H0X1F1"/>
<proteinExistence type="predicted"/>
<keyword evidence="3" id="KW-1185">Reference proteome</keyword>
<feature type="compositionally biased region" description="Basic and acidic residues" evidence="1">
    <location>
        <begin position="572"/>
        <end position="587"/>
    </location>
</feature>
<dbReference type="RefSeq" id="WP_092604638.1">
    <property type="nucleotide sequence ID" value="NZ_FNJR01000021.1"/>
</dbReference>
<dbReference type="STRING" id="405564.SAMN04487905_12143"/>
<reference evidence="3" key="1">
    <citation type="submission" date="2016-10" db="EMBL/GenBank/DDBJ databases">
        <authorList>
            <person name="Varghese N."/>
            <person name="Submissions S."/>
        </authorList>
    </citation>
    <scope>NUCLEOTIDE SEQUENCE [LARGE SCALE GENOMIC DNA]</scope>
    <source>
        <strain evidence="3">DSM 46732</strain>
    </source>
</reference>
<protein>
    <submittedName>
        <fullName evidence="2">CRISPR-associated protein Csd1</fullName>
    </submittedName>
</protein>
<sequence>MLLQRLVEYTKQHTTTQPFHRRREFRWQLALYSENHREPRLASLVDPDDKKSRGPAHLTPAVTRTVGVAPQLGADDVQYVLGWGDDNTDPERVSQCHEAFVRLIEEWANSAADTDDAARVVREFYANGGVGELAVPQEPYTAKQGVLITVDEVPIIEHESLRRFWVQEVARRKSGGNEGLCLVCGHHAPLAETIPGKLAKRLVPGAGNDPALVSVNEMVFGYGLTKGLRNTPICFDCGDAVNTGLTHLLDSEHVVRFPRQDSAMAWWTLGEPDDDFLSAMSTRPNADSVTRLINRMHNGQLGAVGNRAEEFSGDRFCSVTLGGNSSRVVIRDWIDRPLEEVMHNLARWYEDILVASRWEAESVPSGYWSLVLATGKWDLERRTYADLTSNSARRPEHVQRDLLSSCLRGSPLPTSVLHHVLGRVAADGHLDVPRAALLRLALRRHPSKEVHMSPGLDENRTDTPYVSGRIFAHLEQIQYHASDGQLNATFGDRFLSSAIGNPTPAILAGEKLATSWLAKLRRRGDTKAKANALGQKLSELRKLIDPGRSTTGYLSPDQQAMFLLGYHHQKAHDMDQARKRKAEKDSGSESETEN</sequence>
<dbReference type="OrthoDB" id="9778918at2"/>
<dbReference type="InterPro" id="IPR010144">
    <property type="entry name" value="CRISPR-assoc_prot_Csd1-typ"/>
</dbReference>
<accession>A0A1H0X1F1</accession>
<evidence type="ECO:0000313" key="2">
    <source>
        <dbReference type="EMBL" id="SDP96777.1"/>
    </source>
</evidence>